<gene>
    <name evidence="1" type="primary">tuaH</name>
    <name evidence="1" type="ORF">SV7mr_34180</name>
</gene>
<dbReference type="Pfam" id="PF13692">
    <property type="entry name" value="Glyco_trans_1_4"/>
    <property type="match status" value="1"/>
</dbReference>
<accession>A0A517SXL5</accession>
<dbReference type="RefSeq" id="WP_145274252.1">
    <property type="nucleotide sequence ID" value="NZ_CP036272.1"/>
</dbReference>
<keyword evidence="2" id="KW-1185">Reference proteome</keyword>
<keyword evidence="1" id="KW-0808">Transferase</keyword>
<dbReference type="AlphaFoldDB" id="A0A517SXL5"/>
<dbReference type="EC" id="2.4.-.-" evidence="1"/>
<organism evidence="1 2">
    <name type="scientific">Stieleria bergensis</name>
    <dbReference type="NCBI Taxonomy" id="2528025"/>
    <lineage>
        <taxon>Bacteria</taxon>
        <taxon>Pseudomonadati</taxon>
        <taxon>Planctomycetota</taxon>
        <taxon>Planctomycetia</taxon>
        <taxon>Pirellulales</taxon>
        <taxon>Pirellulaceae</taxon>
        <taxon>Stieleria</taxon>
    </lineage>
</organism>
<keyword evidence="1" id="KW-0328">Glycosyltransferase</keyword>
<dbReference type="OrthoDB" id="9816564at2"/>
<protein>
    <submittedName>
        <fullName evidence="1">Teichuronic acid biosynthesis glycosyltransferase TuaH</fullName>
        <ecNumber evidence="1">2.4.-.-</ecNumber>
    </submittedName>
</protein>
<evidence type="ECO:0000313" key="1">
    <source>
        <dbReference type="EMBL" id="QDT60889.1"/>
    </source>
</evidence>
<dbReference type="EMBL" id="CP036272">
    <property type="protein sequence ID" value="QDT60889.1"/>
    <property type="molecule type" value="Genomic_DNA"/>
</dbReference>
<dbReference type="SUPFAM" id="SSF53756">
    <property type="entry name" value="UDP-Glycosyltransferase/glycogen phosphorylase"/>
    <property type="match status" value="1"/>
</dbReference>
<name>A0A517SXL5_9BACT</name>
<proteinExistence type="predicted"/>
<dbReference type="GO" id="GO:0016757">
    <property type="term" value="F:glycosyltransferase activity"/>
    <property type="evidence" value="ECO:0007669"/>
    <property type="project" value="UniProtKB-KW"/>
</dbReference>
<dbReference type="Gene3D" id="3.40.50.2000">
    <property type="entry name" value="Glycogen Phosphorylase B"/>
    <property type="match status" value="1"/>
</dbReference>
<sequence length="394" mass="43791">METLPKPSTDSAPKPSLNKLLVFSDDWGRHPSSCQHLIRQMLGQVDVTWVNTIGMRPPRLDRVTLARASEKLTGWFTRSKADGDACQGDAVAADDSVCPQVIDSKMWPWMSHSWDRWLNRKLLVSQLSQAAQEATVITTIPIVCDLVDHLPAARWVYYCVDDFSVWPGLDGKTLGSMEDELLPKMDAVVAVSETLVDSLSARGCQAELMTHGVDLAFWQQATDTDSRDHANSPLALFWGVVDRRMNADWILGLADAMDEISIRLVGPMQDPDPRLLKHPKIELPGPVAFERLPALASQADVLIMPYADLPVTRAMQPLKLKEYLATGKPVVTSSLPTTDKLSDVLDVASDPQQFIDWVRRRASGEVDPNQADARRNMLSTEGWAAKAESLRRFL</sequence>
<reference evidence="1 2" key="1">
    <citation type="submission" date="2019-02" db="EMBL/GenBank/DDBJ databases">
        <title>Deep-cultivation of Planctomycetes and their phenomic and genomic characterization uncovers novel biology.</title>
        <authorList>
            <person name="Wiegand S."/>
            <person name="Jogler M."/>
            <person name="Boedeker C."/>
            <person name="Pinto D."/>
            <person name="Vollmers J."/>
            <person name="Rivas-Marin E."/>
            <person name="Kohn T."/>
            <person name="Peeters S.H."/>
            <person name="Heuer A."/>
            <person name="Rast P."/>
            <person name="Oberbeckmann S."/>
            <person name="Bunk B."/>
            <person name="Jeske O."/>
            <person name="Meyerdierks A."/>
            <person name="Storesund J.E."/>
            <person name="Kallscheuer N."/>
            <person name="Luecker S."/>
            <person name="Lage O.M."/>
            <person name="Pohl T."/>
            <person name="Merkel B.J."/>
            <person name="Hornburger P."/>
            <person name="Mueller R.-W."/>
            <person name="Bruemmer F."/>
            <person name="Labrenz M."/>
            <person name="Spormann A.M."/>
            <person name="Op den Camp H."/>
            <person name="Overmann J."/>
            <person name="Amann R."/>
            <person name="Jetten M.S.M."/>
            <person name="Mascher T."/>
            <person name="Medema M.H."/>
            <person name="Devos D.P."/>
            <person name="Kaster A.-K."/>
            <person name="Ovreas L."/>
            <person name="Rohde M."/>
            <person name="Galperin M.Y."/>
            <person name="Jogler C."/>
        </authorList>
    </citation>
    <scope>NUCLEOTIDE SEQUENCE [LARGE SCALE GENOMIC DNA]</scope>
    <source>
        <strain evidence="1 2">SV_7m_r</strain>
    </source>
</reference>
<dbReference type="Proteomes" id="UP000315003">
    <property type="component" value="Chromosome"/>
</dbReference>
<evidence type="ECO:0000313" key="2">
    <source>
        <dbReference type="Proteomes" id="UP000315003"/>
    </source>
</evidence>